<dbReference type="CDD" id="cd00130">
    <property type="entry name" value="PAS"/>
    <property type="match status" value="3"/>
</dbReference>
<feature type="domain" description="PAS" evidence="8">
    <location>
        <begin position="255"/>
        <end position="292"/>
    </location>
</feature>
<dbReference type="InterPro" id="IPR013655">
    <property type="entry name" value="PAS_fold_3"/>
</dbReference>
<dbReference type="SMART" id="SM00388">
    <property type="entry name" value="HisKA"/>
    <property type="match status" value="1"/>
</dbReference>
<feature type="coiled-coil region" evidence="6">
    <location>
        <begin position="368"/>
        <end position="395"/>
    </location>
</feature>
<feature type="domain" description="PAS" evidence="8">
    <location>
        <begin position="17"/>
        <end position="75"/>
    </location>
</feature>
<keyword evidence="4" id="KW-0808">Transferase</keyword>
<dbReference type="InterPro" id="IPR035965">
    <property type="entry name" value="PAS-like_dom_sf"/>
</dbReference>
<evidence type="ECO:0000256" key="5">
    <source>
        <dbReference type="ARBA" id="ARBA00022777"/>
    </source>
</evidence>
<dbReference type="GO" id="GO:0000155">
    <property type="term" value="F:phosphorelay sensor kinase activity"/>
    <property type="evidence" value="ECO:0007669"/>
    <property type="project" value="InterPro"/>
</dbReference>
<dbReference type="InterPro" id="IPR052162">
    <property type="entry name" value="Sensor_kinase/Photoreceptor"/>
</dbReference>
<evidence type="ECO:0000256" key="6">
    <source>
        <dbReference type="SAM" id="Coils"/>
    </source>
</evidence>
<sequence>MVESDFTPLEPQSGPQPEALVYLNGRGEFVHGNEVFAALTGHLPTALPGQSLLDLVDPAEAEAMLPVLRRGLSGETLTCHVRLRTAAGQHVRFALTMFPLHPTADAGTGVILRPAGASAAAAVLEREKQLSIIFETIADVIFVLKVEEPGQYRFQFVNHAFTRITGLSPELVVGRLVTEVIPEPSLSLVLEHYQQVAQTGQPVRWVETSDYPSGRVVGEVSVKPVFDARGQCSQLVGVVHDLTEQQQAEHALRDSNERFRYALKATTDALYDWDVAADTLFWGEGFEELFGYHIAQNPTPFRQWSAHVHPEDAPRTVDDLRHTAFYTTRTRWQQEYRFQRADGSWATVFDRGYLLRDAAGRATRMIGAMQDISERKEAERRQQQLAQELFQHNADLQQFTYVVSHNLRAPLANATGFAGLLSRLQPGSAEFGQAIEHLHTSLRRVDEVLRDLNTILSVRGQALLAEPEPVVLADVLGEVTDLLVEDLANCGGEIRNELPAGLRVLGRRAYFHSIFYNLLANAIKYRAPQRTLRVTISAEPPAEGVVTLHVVDNGAGFDAGRAGTDAFQLYQRFNQAVPGRGIGLFLVKAHTESMGGRVTVVSQVGQGTTFTLQFRLPAA</sequence>
<dbReference type="RefSeq" id="WP_138075177.1">
    <property type="nucleotide sequence ID" value="NZ_VAJM01000001.1"/>
</dbReference>
<feature type="domain" description="PAC" evidence="9">
    <location>
        <begin position="199"/>
        <end position="254"/>
    </location>
</feature>
<evidence type="ECO:0000313" key="10">
    <source>
        <dbReference type="EMBL" id="TLM96931.1"/>
    </source>
</evidence>
<dbReference type="Pfam" id="PF08447">
    <property type="entry name" value="PAS_3"/>
    <property type="match status" value="1"/>
</dbReference>
<dbReference type="Pfam" id="PF08448">
    <property type="entry name" value="PAS_4"/>
    <property type="match status" value="1"/>
</dbReference>
<dbReference type="InterPro" id="IPR004358">
    <property type="entry name" value="Sig_transdc_His_kin-like_C"/>
</dbReference>
<dbReference type="SUPFAM" id="SSF55874">
    <property type="entry name" value="ATPase domain of HSP90 chaperone/DNA topoisomerase II/histidine kinase"/>
    <property type="match status" value="1"/>
</dbReference>
<dbReference type="SUPFAM" id="SSF47384">
    <property type="entry name" value="Homodimeric domain of signal transducing histidine kinase"/>
    <property type="match status" value="1"/>
</dbReference>
<evidence type="ECO:0000259" key="7">
    <source>
        <dbReference type="PROSITE" id="PS50109"/>
    </source>
</evidence>
<organism evidence="10 11">
    <name type="scientific">Hymenobacter jeollabukensis</name>
    <dbReference type="NCBI Taxonomy" id="2025313"/>
    <lineage>
        <taxon>Bacteria</taxon>
        <taxon>Pseudomonadati</taxon>
        <taxon>Bacteroidota</taxon>
        <taxon>Cytophagia</taxon>
        <taxon>Cytophagales</taxon>
        <taxon>Hymenobacteraceae</taxon>
        <taxon>Hymenobacter</taxon>
    </lineage>
</organism>
<dbReference type="PANTHER" id="PTHR43304">
    <property type="entry name" value="PHYTOCHROME-LIKE PROTEIN CPH1"/>
    <property type="match status" value="1"/>
</dbReference>
<dbReference type="Gene3D" id="3.30.450.20">
    <property type="entry name" value="PAS domain"/>
    <property type="match status" value="3"/>
</dbReference>
<protein>
    <recommendedName>
        <fullName evidence="2">histidine kinase</fullName>
        <ecNumber evidence="2">2.7.13.3</ecNumber>
    </recommendedName>
</protein>
<dbReference type="PANTHER" id="PTHR43304:SF1">
    <property type="entry name" value="PAC DOMAIN-CONTAINING PROTEIN"/>
    <property type="match status" value="1"/>
</dbReference>
<dbReference type="SMART" id="SM00387">
    <property type="entry name" value="HATPase_c"/>
    <property type="match status" value="1"/>
</dbReference>
<dbReference type="EC" id="2.7.13.3" evidence="2"/>
<proteinExistence type="predicted"/>
<dbReference type="InterPro" id="IPR003661">
    <property type="entry name" value="HisK_dim/P_dom"/>
</dbReference>
<dbReference type="PROSITE" id="PS50112">
    <property type="entry name" value="PAS"/>
    <property type="match status" value="3"/>
</dbReference>
<evidence type="ECO:0000256" key="3">
    <source>
        <dbReference type="ARBA" id="ARBA00022553"/>
    </source>
</evidence>
<dbReference type="AlphaFoldDB" id="A0A5R8WWM7"/>
<feature type="domain" description="PAS" evidence="8">
    <location>
        <begin position="126"/>
        <end position="200"/>
    </location>
</feature>
<keyword evidence="3" id="KW-0597">Phosphoprotein</keyword>
<feature type="domain" description="Histidine kinase" evidence="7">
    <location>
        <begin position="402"/>
        <end position="618"/>
    </location>
</feature>
<accession>A0A5R8WWM7</accession>
<dbReference type="Pfam" id="PF02518">
    <property type="entry name" value="HATPase_c"/>
    <property type="match status" value="1"/>
</dbReference>
<dbReference type="Pfam" id="PF13426">
    <property type="entry name" value="PAS_9"/>
    <property type="match status" value="1"/>
</dbReference>
<dbReference type="Gene3D" id="2.10.70.100">
    <property type="match status" value="1"/>
</dbReference>
<dbReference type="InterPro" id="IPR001610">
    <property type="entry name" value="PAC"/>
</dbReference>
<dbReference type="Pfam" id="PF00512">
    <property type="entry name" value="HisKA"/>
    <property type="match status" value="1"/>
</dbReference>
<dbReference type="SUPFAM" id="SSF55785">
    <property type="entry name" value="PYP-like sensor domain (PAS domain)"/>
    <property type="match status" value="3"/>
</dbReference>
<dbReference type="PROSITE" id="PS50109">
    <property type="entry name" value="HIS_KIN"/>
    <property type="match status" value="1"/>
</dbReference>
<dbReference type="NCBIfam" id="TIGR00229">
    <property type="entry name" value="sensory_box"/>
    <property type="match status" value="2"/>
</dbReference>
<keyword evidence="6" id="KW-0175">Coiled coil</keyword>
<comment type="catalytic activity">
    <reaction evidence="1">
        <text>ATP + protein L-histidine = ADP + protein N-phospho-L-histidine.</text>
        <dbReference type="EC" id="2.7.13.3"/>
    </reaction>
</comment>
<keyword evidence="5 10" id="KW-0418">Kinase</keyword>
<dbReference type="InterPro" id="IPR036097">
    <property type="entry name" value="HisK_dim/P_sf"/>
</dbReference>
<dbReference type="SMART" id="SM00091">
    <property type="entry name" value="PAS"/>
    <property type="match status" value="3"/>
</dbReference>
<evidence type="ECO:0000259" key="8">
    <source>
        <dbReference type="PROSITE" id="PS50112"/>
    </source>
</evidence>
<dbReference type="InterPro" id="IPR013656">
    <property type="entry name" value="PAS_4"/>
</dbReference>
<dbReference type="CDD" id="cd00082">
    <property type="entry name" value="HisKA"/>
    <property type="match status" value="1"/>
</dbReference>
<reference evidence="10 11" key="1">
    <citation type="submission" date="2019-05" db="EMBL/GenBank/DDBJ databases">
        <title>Hymenobacter edaphi sp. nov., isolated from abandoned arsenic-contaminated farmland soil.</title>
        <authorList>
            <person name="Nie L."/>
        </authorList>
    </citation>
    <scope>NUCLEOTIDE SEQUENCE [LARGE SCALE GENOMIC DNA]</scope>
    <source>
        <strain evidence="10 11">1-3-3-8</strain>
    </source>
</reference>
<dbReference type="InterPro" id="IPR005467">
    <property type="entry name" value="His_kinase_dom"/>
</dbReference>
<dbReference type="Gene3D" id="1.10.287.130">
    <property type="match status" value="1"/>
</dbReference>
<dbReference type="InterPro" id="IPR003594">
    <property type="entry name" value="HATPase_dom"/>
</dbReference>
<dbReference type="EMBL" id="VAJM01000001">
    <property type="protein sequence ID" value="TLM96931.1"/>
    <property type="molecule type" value="Genomic_DNA"/>
</dbReference>
<dbReference type="SMART" id="SM00086">
    <property type="entry name" value="PAC"/>
    <property type="match status" value="2"/>
</dbReference>
<keyword evidence="11" id="KW-1185">Reference proteome</keyword>
<evidence type="ECO:0000256" key="2">
    <source>
        <dbReference type="ARBA" id="ARBA00012438"/>
    </source>
</evidence>
<gene>
    <name evidence="10" type="ORF">FDY95_02755</name>
</gene>
<dbReference type="Proteomes" id="UP000305517">
    <property type="component" value="Unassembled WGS sequence"/>
</dbReference>
<evidence type="ECO:0000313" key="11">
    <source>
        <dbReference type="Proteomes" id="UP000305517"/>
    </source>
</evidence>
<dbReference type="PROSITE" id="PS50113">
    <property type="entry name" value="PAC"/>
    <property type="match status" value="2"/>
</dbReference>
<dbReference type="InterPro" id="IPR000700">
    <property type="entry name" value="PAS-assoc_C"/>
</dbReference>
<comment type="caution">
    <text evidence="10">The sequence shown here is derived from an EMBL/GenBank/DDBJ whole genome shotgun (WGS) entry which is preliminary data.</text>
</comment>
<dbReference type="InterPro" id="IPR036890">
    <property type="entry name" value="HATPase_C_sf"/>
</dbReference>
<dbReference type="OrthoDB" id="9766459at2"/>
<name>A0A5R8WWM7_9BACT</name>
<evidence type="ECO:0000259" key="9">
    <source>
        <dbReference type="PROSITE" id="PS50113"/>
    </source>
</evidence>
<dbReference type="InterPro" id="IPR000014">
    <property type="entry name" value="PAS"/>
</dbReference>
<evidence type="ECO:0000256" key="1">
    <source>
        <dbReference type="ARBA" id="ARBA00000085"/>
    </source>
</evidence>
<evidence type="ECO:0000256" key="4">
    <source>
        <dbReference type="ARBA" id="ARBA00022679"/>
    </source>
</evidence>
<dbReference type="Gene3D" id="3.30.565.10">
    <property type="entry name" value="Histidine kinase-like ATPase, C-terminal domain"/>
    <property type="match status" value="1"/>
</dbReference>
<dbReference type="PRINTS" id="PR00344">
    <property type="entry name" value="BCTRLSENSOR"/>
</dbReference>
<feature type="domain" description="PAC" evidence="9">
    <location>
        <begin position="332"/>
        <end position="384"/>
    </location>
</feature>